<dbReference type="Gene3D" id="2.80.10.50">
    <property type="match status" value="3"/>
</dbReference>
<dbReference type="NCBIfam" id="TIGR04183">
    <property type="entry name" value="Por_Secre_tail"/>
    <property type="match status" value="1"/>
</dbReference>
<dbReference type="RefSeq" id="WP_196078550.1">
    <property type="nucleotide sequence ID" value="NZ_JADPVI010000001.1"/>
</dbReference>
<dbReference type="EMBL" id="JADPVI010000001">
    <property type="protein sequence ID" value="MBF8456002.1"/>
    <property type="molecule type" value="Genomic_DNA"/>
</dbReference>
<feature type="signal peptide" evidence="2">
    <location>
        <begin position="1"/>
        <end position="19"/>
    </location>
</feature>
<sequence>MKKTFTSFMFVTFSMVVNAQSGSLDNTFNGNGIVTGNYTSGNNSADAMVVQPDGKIIVAGATGVSSSVKIGVSRYNADGSLDTSFADNGKRDFSSGWIKSFVKDIKLQQDGKIVMGGYRWNNSTGDFIMVRLNPDGSFDTTFGTNGIAIIDGGQTEVAESFDIDSNGDYIISGYVEDDFAMAKVKSNGTLDIDFGNGGWVITPFSDFASYSHDTIVSSTDGRIILGGMILDGYQNKYEYALAVYLSNGNLDTTFGDQGILHFHVGTDNDFGMRILQLNNGQILIGGHSWYATSPLRYEVAVARLNPNGSLDTTYGTNGIFKTRLVANGTSYLSGMTLQDDGKLVLTATANEAGDYNFGLARVTANGQLDTTFGQGGTIFTDIPNSTYGESYNVGIQPDGKIVVSGDTELPGLPIQYFIARYNDKNLAVQNVKSAVAQLYPNPATDYINLDFAKSGKEYDVEIFNIAGQKVMTATVSTKSAINVSSLVKGSYFVRLNDGTKATTLQFIKK</sequence>
<evidence type="ECO:0000259" key="3">
    <source>
        <dbReference type="Pfam" id="PF18962"/>
    </source>
</evidence>
<evidence type="ECO:0000256" key="2">
    <source>
        <dbReference type="SAM" id="SignalP"/>
    </source>
</evidence>
<protein>
    <submittedName>
        <fullName evidence="4">T9SS type A sorting domain-containing protein</fullName>
    </submittedName>
</protein>
<proteinExistence type="predicted"/>
<name>A0ABS0F8J8_9FLAO</name>
<feature type="domain" description="Secretion system C-terminal sorting" evidence="3">
    <location>
        <begin position="438"/>
        <end position="503"/>
    </location>
</feature>
<evidence type="ECO:0000313" key="5">
    <source>
        <dbReference type="Proteomes" id="UP000660070"/>
    </source>
</evidence>
<dbReference type="InterPro" id="IPR013431">
    <property type="entry name" value="Delta_60_rpt"/>
</dbReference>
<organism evidence="4 5">
    <name type="scientific">Kaistella gelatinilytica</name>
    <dbReference type="NCBI Taxonomy" id="2787636"/>
    <lineage>
        <taxon>Bacteria</taxon>
        <taxon>Pseudomonadati</taxon>
        <taxon>Bacteroidota</taxon>
        <taxon>Flavobacteriia</taxon>
        <taxon>Flavobacteriales</taxon>
        <taxon>Weeksellaceae</taxon>
        <taxon>Chryseobacterium group</taxon>
        <taxon>Kaistella</taxon>
    </lineage>
</organism>
<dbReference type="Proteomes" id="UP000660070">
    <property type="component" value="Unassembled WGS sequence"/>
</dbReference>
<evidence type="ECO:0000313" key="4">
    <source>
        <dbReference type="EMBL" id="MBF8456002.1"/>
    </source>
</evidence>
<dbReference type="NCBIfam" id="TIGR02608">
    <property type="entry name" value="delta_60_rpt"/>
    <property type="match status" value="7"/>
</dbReference>
<accession>A0ABS0F8J8</accession>
<dbReference type="Pfam" id="PF18962">
    <property type="entry name" value="Por_Secre_tail"/>
    <property type="match status" value="1"/>
</dbReference>
<reference evidence="4 5" key="1">
    <citation type="submission" date="2020-11" db="EMBL/GenBank/DDBJ databases">
        <title>Kaistella gelatinilytica sp. nov., a flavobacterium isolated from Antarctic Soil.</title>
        <authorList>
            <person name="Li J."/>
        </authorList>
    </citation>
    <scope>NUCLEOTIDE SEQUENCE [LARGE SCALE GENOMIC DNA]</scope>
    <source>
        <strain evidence="4 5">G5-32</strain>
    </source>
</reference>
<dbReference type="Pfam" id="PF17164">
    <property type="entry name" value="DUF5122"/>
    <property type="match status" value="5"/>
</dbReference>
<gene>
    <name evidence="4" type="ORF">IV494_02310</name>
</gene>
<comment type="caution">
    <text evidence="4">The sequence shown here is derived from an EMBL/GenBank/DDBJ whole genome shotgun (WGS) entry which is preliminary data.</text>
</comment>
<keyword evidence="5" id="KW-1185">Reference proteome</keyword>
<dbReference type="InterPro" id="IPR026444">
    <property type="entry name" value="Secre_tail"/>
</dbReference>
<keyword evidence="1 2" id="KW-0732">Signal</keyword>
<feature type="chain" id="PRO_5047289007" evidence="2">
    <location>
        <begin position="20"/>
        <end position="509"/>
    </location>
</feature>
<evidence type="ECO:0000256" key="1">
    <source>
        <dbReference type="ARBA" id="ARBA00022729"/>
    </source>
</evidence>